<evidence type="ECO:0000259" key="2">
    <source>
        <dbReference type="Pfam" id="PF03061"/>
    </source>
</evidence>
<accession>A0A1R7Q992</accession>
<feature type="domain" description="Thioesterase" evidence="2">
    <location>
        <begin position="64"/>
        <end position="135"/>
    </location>
</feature>
<organism evidence="3 4">
    <name type="scientific">Acinetobacter johnsonii</name>
    <dbReference type="NCBI Taxonomy" id="40214"/>
    <lineage>
        <taxon>Bacteria</taxon>
        <taxon>Pseudomonadati</taxon>
        <taxon>Pseudomonadota</taxon>
        <taxon>Gammaproteobacteria</taxon>
        <taxon>Moraxellales</taxon>
        <taxon>Moraxellaceae</taxon>
        <taxon>Acinetobacter</taxon>
    </lineage>
</organism>
<dbReference type="EMBL" id="FUUY01000001">
    <property type="protein sequence ID" value="SJX20795.1"/>
    <property type="molecule type" value="Genomic_DNA"/>
</dbReference>
<reference evidence="3 4" key="1">
    <citation type="submission" date="2017-02" db="EMBL/GenBank/DDBJ databases">
        <authorList>
            <person name="Peterson S.W."/>
        </authorList>
    </citation>
    <scope>NUCLEOTIDE SEQUENCE [LARGE SCALE GENOMIC DNA]</scope>
    <source>
        <strain evidence="3">C6</strain>
    </source>
</reference>
<evidence type="ECO:0000313" key="3">
    <source>
        <dbReference type="EMBL" id="SJX20795.1"/>
    </source>
</evidence>
<evidence type="ECO:0000313" key="4">
    <source>
        <dbReference type="Proteomes" id="UP000196240"/>
    </source>
</evidence>
<dbReference type="Proteomes" id="UP000196240">
    <property type="component" value="Unassembled WGS sequence"/>
</dbReference>
<keyword evidence="1" id="KW-1133">Transmembrane helix</keyword>
<dbReference type="CDD" id="cd03443">
    <property type="entry name" value="PaaI_thioesterase"/>
    <property type="match status" value="1"/>
</dbReference>
<dbReference type="Gene3D" id="3.10.129.10">
    <property type="entry name" value="Hotdog Thioesterase"/>
    <property type="match status" value="1"/>
</dbReference>
<dbReference type="AlphaFoldDB" id="A0A1R7Q992"/>
<sequence>MHFSFIVSDKGLYVEGKMKSNLTEIVAFLEKEFPQSLEKCRIESVTERAATVVYQVDERDLRPGGTVSGPTMMTLADYALYIAILGEIGLVGLTVTTNLSVNFLSKPAASTNIRGECKLMKVGKALVVGDVWLYSVGKDEPIAHVVGTYSIPPKS</sequence>
<proteinExistence type="predicted"/>
<dbReference type="InterPro" id="IPR006683">
    <property type="entry name" value="Thioestr_dom"/>
</dbReference>
<dbReference type="Pfam" id="PF03061">
    <property type="entry name" value="4HBT"/>
    <property type="match status" value="1"/>
</dbReference>
<protein>
    <submittedName>
        <fullName evidence="3">Thioesterase superfamily protein</fullName>
    </submittedName>
</protein>
<keyword evidence="1" id="KW-0812">Transmembrane</keyword>
<dbReference type="InterPro" id="IPR029069">
    <property type="entry name" value="HotDog_dom_sf"/>
</dbReference>
<feature type="transmembrane region" description="Helical" evidence="1">
    <location>
        <begin position="78"/>
        <end position="104"/>
    </location>
</feature>
<dbReference type="GO" id="GO:0016790">
    <property type="term" value="F:thiolester hydrolase activity"/>
    <property type="evidence" value="ECO:0007669"/>
    <property type="project" value="UniProtKB-ARBA"/>
</dbReference>
<keyword evidence="1" id="KW-0472">Membrane</keyword>
<gene>
    <name evidence="3" type="ORF">ACNJC6_00392</name>
</gene>
<dbReference type="SUPFAM" id="SSF54637">
    <property type="entry name" value="Thioesterase/thiol ester dehydrase-isomerase"/>
    <property type="match status" value="1"/>
</dbReference>
<evidence type="ECO:0000256" key="1">
    <source>
        <dbReference type="SAM" id="Phobius"/>
    </source>
</evidence>
<name>A0A1R7Q992_ACIJO</name>